<dbReference type="RefSeq" id="WP_068365963.1">
    <property type="nucleotide sequence ID" value="NZ_KQ960154.1"/>
</dbReference>
<accession>A0A134ALJ0</accession>
<dbReference type="InterPro" id="IPR003797">
    <property type="entry name" value="DegV"/>
</dbReference>
<gene>
    <name evidence="2" type="ORF">HMPREF1863_00013</name>
</gene>
<dbReference type="EMBL" id="LSDG01000001">
    <property type="protein sequence ID" value="KXB68544.1"/>
    <property type="molecule type" value="Genomic_DNA"/>
</dbReference>
<keyword evidence="1" id="KW-0446">Lipid-binding</keyword>
<dbReference type="PROSITE" id="PS51482">
    <property type="entry name" value="DEGV"/>
    <property type="match status" value="1"/>
</dbReference>
<reference evidence="3" key="1">
    <citation type="submission" date="2016-01" db="EMBL/GenBank/DDBJ databases">
        <authorList>
            <person name="Mitreva M."/>
            <person name="Pepin K.H."/>
            <person name="Mihindukulasuriya K.A."/>
            <person name="Fulton R."/>
            <person name="Fronick C."/>
            <person name="O'Laughlin M."/>
            <person name="Miner T."/>
            <person name="Herter B."/>
            <person name="Rosa B.A."/>
            <person name="Cordes M."/>
            <person name="Tomlinson C."/>
            <person name="Wollam A."/>
            <person name="Palsikar V.B."/>
            <person name="Mardis E.R."/>
            <person name="Wilson R.K."/>
        </authorList>
    </citation>
    <scope>NUCLEOTIDE SEQUENCE [LARGE SCALE GENOMIC DNA]</scope>
    <source>
        <strain evidence="3">DNF00729</strain>
    </source>
</reference>
<organism evidence="2 3">
    <name type="scientific">Aedoeadaptatus coxii</name>
    <dbReference type="NCBI Taxonomy" id="755172"/>
    <lineage>
        <taxon>Bacteria</taxon>
        <taxon>Bacillati</taxon>
        <taxon>Bacillota</taxon>
        <taxon>Tissierellia</taxon>
        <taxon>Tissierellales</taxon>
        <taxon>Peptoniphilaceae</taxon>
        <taxon>Aedoeadaptatus</taxon>
    </lineage>
</organism>
<name>A0A134ALJ0_9FIRM</name>
<dbReference type="SUPFAM" id="SSF82549">
    <property type="entry name" value="DAK1/DegV-like"/>
    <property type="match status" value="1"/>
</dbReference>
<dbReference type="AlphaFoldDB" id="A0A134ALJ0"/>
<evidence type="ECO:0000313" key="3">
    <source>
        <dbReference type="Proteomes" id="UP000070442"/>
    </source>
</evidence>
<dbReference type="NCBIfam" id="TIGR00762">
    <property type="entry name" value="DegV"/>
    <property type="match status" value="1"/>
</dbReference>
<dbReference type="InterPro" id="IPR043168">
    <property type="entry name" value="DegV_C"/>
</dbReference>
<dbReference type="InterPro" id="IPR050270">
    <property type="entry name" value="DegV_domain_contain"/>
</dbReference>
<comment type="caution">
    <text evidence="2">The sequence shown here is derived from an EMBL/GenBank/DDBJ whole genome shotgun (WGS) entry which is preliminary data.</text>
</comment>
<sequence length="300" mass="33397">MLRILTDDGADLTFIMRETYDIEVLPIGLNDGDHEFEAGRSMDVDTFYDNMRAGVHYATSRVSVPIMESTFRNYLEKGDEILYIALSSALSGTWEGATLLERDLNKEFPDKLRIVDSHAASFGEGLLAIKASILRSRGESLDAIADYIEKIKTESFEFFTVGSLDYLHRGGRVSKATKVASGMLQIFPILETNKESGELKVIDVHRGVKGLLKKLKQYMNDKSENGVFNPNQTVYVYGGDWQERVDTIKQFLIDEMGVKEENVFTDLRVGSIIGAHTGPEIAIVTFGGVVDDLSIVPHSL</sequence>
<dbReference type="STRING" id="755172.HMPREF1863_00013"/>
<dbReference type="PATRIC" id="fig|755172.3.peg.13"/>
<dbReference type="Pfam" id="PF02645">
    <property type="entry name" value="DegV"/>
    <property type="match status" value="1"/>
</dbReference>
<protein>
    <submittedName>
        <fullName evidence="2">EDD domain protein, DegV family</fullName>
    </submittedName>
</protein>
<dbReference type="Gene3D" id="3.30.1180.10">
    <property type="match status" value="1"/>
</dbReference>
<dbReference type="OrthoDB" id="9780660at2"/>
<proteinExistence type="predicted"/>
<evidence type="ECO:0000313" key="2">
    <source>
        <dbReference type="EMBL" id="KXB68544.1"/>
    </source>
</evidence>
<dbReference type="GO" id="GO:0008289">
    <property type="term" value="F:lipid binding"/>
    <property type="evidence" value="ECO:0007669"/>
    <property type="project" value="UniProtKB-KW"/>
</dbReference>
<evidence type="ECO:0000256" key="1">
    <source>
        <dbReference type="ARBA" id="ARBA00023121"/>
    </source>
</evidence>
<dbReference type="Gene3D" id="3.40.50.10170">
    <property type="match status" value="1"/>
</dbReference>
<dbReference type="Proteomes" id="UP000070442">
    <property type="component" value="Unassembled WGS sequence"/>
</dbReference>
<dbReference type="PANTHER" id="PTHR33434:SF2">
    <property type="entry name" value="FATTY ACID-BINDING PROTEIN TM_1468"/>
    <property type="match status" value="1"/>
</dbReference>
<keyword evidence="3" id="KW-1185">Reference proteome</keyword>
<dbReference type="PANTHER" id="PTHR33434">
    <property type="entry name" value="DEGV DOMAIN-CONTAINING PROTEIN DR_1986-RELATED"/>
    <property type="match status" value="1"/>
</dbReference>